<dbReference type="InterPro" id="IPR046341">
    <property type="entry name" value="SET_dom_sf"/>
</dbReference>
<accession>A0A752IUN4</accession>
<dbReference type="SUPFAM" id="SSF82199">
    <property type="entry name" value="SET domain"/>
    <property type="match status" value="1"/>
</dbReference>
<protein>
    <submittedName>
        <fullName evidence="1">SET domain-containing protein</fullName>
    </submittedName>
</protein>
<reference evidence="1" key="1">
    <citation type="journal article" date="2018" name="Genome Biol.">
        <title>SKESA: strategic k-mer extension for scrupulous assemblies.</title>
        <authorList>
            <person name="Souvorov A."/>
            <person name="Agarwala R."/>
            <person name="Lipman D.J."/>
        </authorList>
    </citation>
    <scope>NUCLEOTIDE SEQUENCE</scope>
    <source>
        <strain evidence="1">34-87</strain>
    </source>
</reference>
<sequence>NNNLPILQHWHDPTISVMAQAEGRTETLQVTRWGPLFNALPRQTKARINQEIRWFLQNEGRHDARMNEMMSVAIPLDDRDGYRGRTVYARTDLAAFTVLGPYSGRLLDSETVRGEYEKEYGREASNYYFATRSQERIVSGFPQGNILSLLNSPVFTQRTAEAEARQNVSAVLVGKNIH</sequence>
<evidence type="ECO:0000313" key="1">
    <source>
        <dbReference type="EMBL" id="HAF7513507.1"/>
    </source>
</evidence>
<dbReference type="EMBL" id="DAAWEP010000060">
    <property type="protein sequence ID" value="HAF7513507.1"/>
    <property type="molecule type" value="Genomic_DNA"/>
</dbReference>
<comment type="caution">
    <text evidence="1">The sequence shown here is derived from an EMBL/GenBank/DDBJ whole genome shotgun (WGS) entry which is preliminary data.</text>
</comment>
<dbReference type="Gene3D" id="2.170.270.10">
    <property type="entry name" value="SET domain"/>
    <property type="match status" value="1"/>
</dbReference>
<feature type="non-terminal residue" evidence="1">
    <location>
        <position position="178"/>
    </location>
</feature>
<gene>
    <name evidence="1" type="ORF">GNA48_004435</name>
</gene>
<organism evidence="1">
    <name type="scientific">Salmonella enterica subsp. houtenae serovar 21:z4,z23:-</name>
    <dbReference type="NCBI Taxonomy" id="1967606"/>
    <lineage>
        <taxon>Bacteria</taxon>
        <taxon>Pseudomonadati</taxon>
        <taxon>Pseudomonadota</taxon>
        <taxon>Gammaproteobacteria</taxon>
        <taxon>Enterobacterales</taxon>
        <taxon>Enterobacteriaceae</taxon>
        <taxon>Salmonella</taxon>
    </lineage>
</organism>
<name>A0A752IUN4_SALHO</name>
<dbReference type="AlphaFoldDB" id="A0A752IUN4"/>
<reference evidence="1" key="2">
    <citation type="submission" date="2018-07" db="EMBL/GenBank/DDBJ databases">
        <authorList>
            <consortium name="NCBI Pathogen Detection Project"/>
        </authorList>
    </citation>
    <scope>NUCLEOTIDE SEQUENCE</scope>
    <source>
        <strain evidence="1">34-87</strain>
    </source>
</reference>
<feature type="non-terminal residue" evidence="1">
    <location>
        <position position="1"/>
    </location>
</feature>
<proteinExistence type="predicted"/>